<feature type="non-terminal residue" evidence="1">
    <location>
        <position position="1"/>
    </location>
</feature>
<dbReference type="EMBL" id="LAZR01058765">
    <property type="protein sequence ID" value="KKK69205.1"/>
    <property type="molecule type" value="Genomic_DNA"/>
</dbReference>
<evidence type="ECO:0008006" key="2">
    <source>
        <dbReference type="Google" id="ProtNLM"/>
    </source>
</evidence>
<proteinExistence type="predicted"/>
<accession>A0A0F8Y6F0</accession>
<dbReference type="InterPro" id="IPR038071">
    <property type="entry name" value="UROD/MetE-like_sf"/>
</dbReference>
<comment type="caution">
    <text evidence="1">The sequence shown here is derived from an EMBL/GenBank/DDBJ whole genome shotgun (WGS) entry which is preliminary data.</text>
</comment>
<dbReference type="AlphaFoldDB" id="A0A0F8Y6F0"/>
<evidence type="ECO:0000313" key="1">
    <source>
        <dbReference type="EMBL" id="KKK69205.1"/>
    </source>
</evidence>
<dbReference type="SUPFAM" id="SSF51726">
    <property type="entry name" value="UROD/MetE-like"/>
    <property type="match status" value="1"/>
</dbReference>
<organism evidence="1">
    <name type="scientific">marine sediment metagenome</name>
    <dbReference type="NCBI Taxonomy" id="412755"/>
    <lineage>
        <taxon>unclassified sequences</taxon>
        <taxon>metagenomes</taxon>
        <taxon>ecological metagenomes</taxon>
    </lineage>
</organism>
<gene>
    <name evidence="1" type="ORF">LCGC14_2936380</name>
</gene>
<name>A0A0F8Y6F0_9ZZZZ</name>
<reference evidence="1" key="1">
    <citation type="journal article" date="2015" name="Nature">
        <title>Complex archaea that bridge the gap between prokaryotes and eukaryotes.</title>
        <authorList>
            <person name="Spang A."/>
            <person name="Saw J.H."/>
            <person name="Jorgensen S.L."/>
            <person name="Zaremba-Niedzwiedzka K."/>
            <person name="Martijn J."/>
            <person name="Lind A.E."/>
            <person name="van Eijk R."/>
            <person name="Schleper C."/>
            <person name="Guy L."/>
            <person name="Ettema T.J."/>
        </authorList>
    </citation>
    <scope>NUCLEOTIDE SEQUENCE</scope>
</reference>
<sequence length="81" mass="8912">NMAPEYLKNRFGSRLSFHGCISTAGPISTGTVQETIESVQKTLEIMMPGGGYAFAPTHKLQDNSQVENALAMYEAARDYRL</sequence>
<protein>
    <recommendedName>
        <fullName evidence="2">Uroporphyrinogen decarboxylase (URO-D) domain-containing protein</fullName>
    </recommendedName>
</protein>
<dbReference type="Gene3D" id="3.20.20.210">
    <property type="match status" value="1"/>
</dbReference>